<dbReference type="AlphaFoldDB" id="A0A2B4RQA7"/>
<sequence>MVFRPTRNLRSRSLNSWRSHEADNPPNSQGRVQSDSQVTEQSIKSSVSELGTDNLAVQNEHAQGEAAL</sequence>
<dbReference type="OrthoDB" id="425344at2759"/>
<feature type="compositionally biased region" description="Polar residues" evidence="1">
    <location>
        <begin position="25"/>
        <end position="61"/>
    </location>
</feature>
<comment type="caution">
    <text evidence="2">The sequence shown here is derived from an EMBL/GenBank/DDBJ whole genome shotgun (WGS) entry which is preliminary data.</text>
</comment>
<evidence type="ECO:0000256" key="1">
    <source>
        <dbReference type="SAM" id="MobiDB-lite"/>
    </source>
</evidence>
<organism evidence="2 3">
    <name type="scientific">Stylophora pistillata</name>
    <name type="common">Smooth cauliflower coral</name>
    <dbReference type="NCBI Taxonomy" id="50429"/>
    <lineage>
        <taxon>Eukaryota</taxon>
        <taxon>Metazoa</taxon>
        <taxon>Cnidaria</taxon>
        <taxon>Anthozoa</taxon>
        <taxon>Hexacorallia</taxon>
        <taxon>Scleractinia</taxon>
        <taxon>Astrocoeniina</taxon>
        <taxon>Pocilloporidae</taxon>
        <taxon>Stylophora</taxon>
    </lineage>
</organism>
<keyword evidence="3" id="KW-1185">Reference proteome</keyword>
<protein>
    <submittedName>
        <fullName evidence="2">Uncharacterized protein</fullName>
    </submittedName>
</protein>
<proteinExistence type="predicted"/>
<feature type="region of interest" description="Disordered" evidence="1">
    <location>
        <begin position="1"/>
        <end position="68"/>
    </location>
</feature>
<dbReference type="Proteomes" id="UP000225706">
    <property type="component" value="Unassembled WGS sequence"/>
</dbReference>
<name>A0A2B4RQA7_STYPI</name>
<dbReference type="EMBL" id="LSMT01000395">
    <property type="protein sequence ID" value="PFX18730.1"/>
    <property type="molecule type" value="Genomic_DNA"/>
</dbReference>
<evidence type="ECO:0000313" key="3">
    <source>
        <dbReference type="Proteomes" id="UP000225706"/>
    </source>
</evidence>
<accession>A0A2B4RQA7</accession>
<reference evidence="3" key="1">
    <citation type="journal article" date="2017" name="bioRxiv">
        <title>Comparative analysis of the genomes of Stylophora pistillata and Acropora digitifera provides evidence for extensive differences between species of corals.</title>
        <authorList>
            <person name="Voolstra C.R."/>
            <person name="Li Y."/>
            <person name="Liew Y.J."/>
            <person name="Baumgarten S."/>
            <person name="Zoccola D."/>
            <person name="Flot J.-F."/>
            <person name="Tambutte S."/>
            <person name="Allemand D."/>
            <person name="Aranda M."/>
        </authorList>
    </citation>
    <scope>NUCLEOTIDE SEQUENCE [LARGE SCALE GENOMIC DNA]</scope>
</reference>
<evidence type="ECO:0000313" key="2">
    <source>
        <dbReference type="EMBL" id="PFX18730.1"/>
    </source>
</evidence>
<gene>
    <name evidence="2" type="ORF">AWC38_SpisGene16877</name>
</gene>